<reference evidence="1 2" key="1">
    <citation type="submission" date="2019-03" db="EMBL/GenBank/DDBJ databases">
        <title>Diversity and diversification of Nodularia spumigena cyanophages in the Baltic Sea.</title>
        <authorList>
            <person name="Sulcius S."/>
            <person name="Holmfeldt K."/>
            <person name="Simoliunas E."/>
        </authorList>
    </citation>
    <scope>NUCLEOTIDE SEQUENCE [LARGE SCALE GENOMIC DNA]</scope>
</reference>
<accession>A0A482MJR2</accession>
<proteinExistence type="predicted"/>
<gene>
    <name evidence="1" type="ORF">kac68v161_gp168</name>
</gene>
<protein>
    <submittedName>
        <fullName evidence="1">Uncharacterized protein</fullName>
    </submittedName>
</protein>
<evidence type="ECO:0000313" key="1">
    <source>
        <dbReference type="EMBL" id="QBQ73818.1"/>
    </source>
</evidence>
<dbReference type="Proteomes" id="UP000305808">
    <property type="component" value="Segment"/>
</dbReference>
<organism evidence="1 2">
    <name type="scientific">Nodularia phage vB_NspS-kac68v161</name>
    <dbReference type="NCBI Taxonomy" id="2557582"/>
    <lineage>
        <taxon>Viruses</taxon>
        <taxon>Duplodnaviria</taxon>
        <taxon>Heunggongvirae</taxon>
        <taxon>Uroviricota</taxon>
        <taxon>Caudoviricetes</taxon>
        <taxon>Ravarandavirus</taxon>
        <taxon>Ravarandavirus kac68v161</taxon>
    </lineage>
</organism>
<name>A0A482MJR2_9CAUD</name>
<sequence>MAQSLRRERENGKQNILHCKYGIQDANDCSVVALADYFGISYTETKLIMSKNGRGNAQEGASLVGIISAIWDISGRKPRMHKPKEKLLVHEAKKFDSCFIFTKDHVMQYPAFSISNCEGHENAEVELIVHV</sequence>
<keyword evidence="2" id="KW-1185">Reference proteome</keyword>
<evidence type="ECO:0000313" key="2">
    <source>
        <dbReference type="Proteomes" id="UP000305808"/>
    </source>
</evidence>
<dbReference type="EMBL" id="MK605245">
    <property type="protein sequence ID" value="QBQ73818.1"/>
    <property type="molecule type" value="Genomic_DNA"/>
</dbReference>